<dbReference type="PROSITE" id="PS51918">
    <property type="entry name" value="RADICAL_SAM"/>
    <property type="match status" value="1"/>
</dbReference>
<dbReference type="Pfam" id="PF13186">
    <property type="entry name" value="SPASM"/>
    <property type="match status" value="1"/>
</dbReference>
<evidence type="ECO:0000313" key="9">
    <source>
        <dbReference type="EMBL" id="EMA33869.1"/>
    </source>
</evidence>
<keyword evidence="10" id="KW-1185">Reference proteome</keyword>
<dbReference type="PIRSF" id="PIRSF037420">
    <property type="entry name" value="PQQ_syn_pqqE"/>
    <property type="match status" value="1"/>
</dbReference>
<feature type="compositionally biased region" description="Basic and acidic residues" evidence="7">
    <location>
        <begin position="1"/>
        <end position="13"/>
    </location>
</feature>
<dbReference type="SUPFAM" id="SSF102114">
    <property type="entry name" value="Radical SAM enzymes"/>
    <property type="match status" value="1"/>
</dbReference>
<dbReference type="Pfam" id="PF04055">
    <property type="entry name" value="Radical_SAM"/>
    <property type="match status" value="1"/>
</dbReference>
<dbReference type="RefSeq" id="WP_006673646.1">
    <property type="nucleotide sequence ID" value="NZ_AOMA01000139.1"/>
</dbReference>
<evidence type="ECO:0000256" key="2">
    <source>
        <dbReference type="ARBA" id="ARBA00022485"/>
    </source>
</evidence>
<dbReference type="EMBL" id="AOMA01000139">
    <property type="protein sequence ID" value="EMA33869.1"/>
    <property type="molecule type" value="Genomic_DNA"/>
</dbReference>
<dbReference type="AlphaFoldDB" id="M0LN21"/>
<evidence type="ECO:0000259" key="8">
    <source>
        <dbReference type="PROSITE" id="PS51918"/>
    </source>
</evidence>
<feature type="non-terminal residue" evidence="9">
    <location>
        <position position="378"/>
    </location>
</feature>
<dbReference type="PANTHER" id="PTHR11228">
    <property type="entry name" value="RADICAL SAM DOMAIN PROTEIN"/>
    <property type="match status" value="1"/>
</dbReference>
<dbReference type="SFLD" id="SFLDG01067">
    <property type="entry name" value="SPASM/twitch_domain_containing"/>
    <property type="match status" value="1"/>
</dbReference>
<evidence type="ECO:0000256" key="3">
    <source>
        <dbReference type="ARBA" id="ARBA00022691"/>
    </source>
</evidence>
<gene>
    <name evidence="9" type="ORF">C446_13729</name>
</gene>
<dbReference type="InterPro" id="IPR006638">
    <property type="entry name" value="Elp3/MiaA/NifB-like_rSAM"/>
</dbReference>
<dbReference type="SFLD" id="SFLDS00029">
    <property type="entry name" value="Radical_SAM"/>
    <property type="match status" value="1"/>
</dbReference>
<dbReference type="PANTHER" id="PTHR11228:SF34">
    <property type="entry name" value="TUNGSTEN-CONTAINING ALDEHYDE FERREDOXIN OXIDOREDUCTASE COFACTOR MODIFYING PROTEIN"/>
    <property type="match status" value="1"/>
</dbReference>
<dbReference type="CDD" id="cd01335">
    <property type="entry name" value="Radical_SAM"/>
    <property type="match status" value="1"/>
</dbReference>
<dbReference type="InterPro" id="IPR058240">
    <property type="entry name" value="rSAM_sf"/>
</dbReference>
<comment type="cofactor">
    <cofactor evidence="1">
        <name>[4Fe-4S] cluster</name>
        <dbReference type="ChEBI" id="CHEBI:49883"/>
    </cofactor>
</comment>
<evidence type="ECO:0000256" key="1">
    <source>
        <dbReference type="ARBA" id="ARBA00001966"/>
    </source>
</evidence>
<keyword evidence="5" id="KW-0408">Iron</keyword>
<evidence type="ECO:0000313" key="10">
    <source>
        <dbReference type="Proteomes" id="UP000011607"/>
    </source>
</evidence>
<dbReference type="GO" id="GO:0051539">
    <property type="term" value="F:4 iron, 4 sulfur cluster binding"/>
    <property type="evidence" value="ECO:0007669"/>
    <property type="project" value="UniProtKB-KW"/>
</dbReference>
<dbReference type="Proteomes" id="UP000011607">
    <property type="component" value="Unassembled WGS sequence"/>
</dbReference>
<evidence type="ECO:0000256" key="4">
    <source>
        <dbReference type="ARBA" id="ARBA00022723"/>
    </source>
</evidence>
<evidence type="ECO:0000256" key="5">
    <source>
        <dbReference type="ARBA" id="ARBA00023004"/>
    </source>
</evidence>
<dbReference type="InterPro" id="IPR013785">
    <property type="entry name" value="Aldolase_TIM"/>
</dbReference>
<keyword evidence="6" id="KW-0411">Iron-sulfur</keyword>
<dbReference type="eggNOG" id="arCOG00940">
    <property type="taxonomic scope" value="Archaea"/>
</dbReference>
<reference evidence="9 10" key="1">
    <citation type="journal article" date="2014" name="PLoS Genet.">
        <title>Phylogenetically driven sequencing of extremely halophilic archaea reveals strategies for static and dynamic osmo-response.</title>
        <authorList>
            <person name="Becker E.A."/>
            <person name="Seitzer P.M."/>
            <person name="Tritt A."/>
            <person name="Larsen D."/>
            <person name="Krusor M."/>
            <person name="Yao A.I."/>
            <person name="Wu D."/>
            <person name="Madern D."/>
            <person name="Eisen J.A."/>
            <person name="Darling A.E."/>
            <person name="Facciotti M.T."/>
        </authorList>
    </citation>
    <scope>NUCLEOTIDE SEQUENCE [LARGE SCALE GENOMIC DNA]</scope>
    <source>
        <strain evidence="9 10">JCM 10879</strain>
    </source>
</reference>
<evidence type="ECO:0000256" key="7">
    <source>
        <dbReference type="SAM" id="MobiDB-lite"/>
    </source>
</evidence>
<dbReference type="SFLD" id="SFLDG01386">
    <property type="entry name" value="main_SPASM_domain-containing"/>
    <property type="match status" value="1"/>
</dbReference>
<dbReference type="InterPro" id="IPR007197">
    <property type="entry name" value="rSAM"/>
</dbReference>
<dbReference type="SMART" id="SM00729">
    <property type="entry name" value="Elp3"/>
    <property type="match status" value="1"/>
</dbReference>
<protein>
    <submittedName>
        <fullName evidence="9">Radical SAM domain protein</fullName>
    </submittedName>
</protein>
<organism evidence="9 10">
    <name type="scientific">Halobiforma nitratireducens JCM 10879</name>
    <dbReference type="NCBI Taxonomy" id="1227454"/>
    <lineage>
        <taxon>Archaea</taxon>
        <taxon>Methanobacteriati</taxon>
        <taxon>Methanobacteriota</taxon>
        <taxon>Stenosarchaea group</taxon>
        <taxon>Halobacteria</taxon>
        <taxon>Halobacteriales</taxon>
        <taxon>Natrialbaceae</taxon>
        <taxon>Halobiforma</taxon>
    </lineage>
</organism>
<dbReference type="STRING" id="1227454.C446_13729"/>
<dbReference type="CDD" id="cd21123">
    <property type="entry name" value="SPASM_MftC-like"/>
    <property type="match status" value="1"/>
</dbReference>
<feature type="domain" description="Radical SAM core" evidence="8">
    <location>
        <begin position="28"/>
        <end position="263"/>
    </location>
</feature>
<dbReference type="InterPro" id="IPR050377">
    <property type="entry name" value="Radical_SAM_PqqE_MftC-like"/>
</dbReference>
<dbReference type="GO" id="GO:0003824">
    <property type="term" value="F:catalytic activity"/>
    <property type="evidence" value="ECO:0007669"/>
    <property type="project" value="InterPro"/>
</dbReference>
<dbReference type="Gene3D" id="3.20.20.70">
    <property type="entry name" value="Aldolase class I"/>
    <property type="match status" value="1"/>
</dbReference>
<evidence type="ECO:0000256" key="6">
    <source>
        <dbReference type="ARBA" id="ARBA00023014"/>
    </source>
</evidence>
<dbReference type="OrthoDB" id="30736at2157"/>
<proteinExistence type="predicted"/>
<keyword evidence="2" id="KW-0004">4Fe-4S</keyword>
<dbReference type="GO" id="GO:0046872">
    <property type="term" value="F:metal ion binding"/>
    <property type="evidence" value="ECO:0007669"/>
    <property type="project" value="UniProtKB-KW"/>
</dbReference>
<dbReference type="InterPro" id="IPR023885">
    <property type="entry name" value="4Fe4S-binding_SPASM_dom"/>
</dbReference>
<sequence>MADHPHGGGRDAEPEAGTGPHGPGRRYDRTPLVVTWELTQACELACDHCRADATPDRDPNELDTEEGIALFEEIADFGDRTPMVVLSGGDPLERPDLYDLIAGARDVGITPAVTPATTPSLEDETLERLADAGVSRIAVSLDGATAESHDAFRGESGTFETAIRAAKRAREFGLSVQVNTTVTADTVTELPAIADLVEELGAVMWEVFFLVPVGRGVELAQLEPDRAGAVAGWLYRQNEQRPYRVITVEAPFYRRVANELRGEDAAVGTTGAGNGFVFVSATGEVYPSGFMPLSAGNVREESLVSIYRESDLMRRLRDRPSFTGPCSECPALETCGGSRSRAYAATGDPTASDPLCPWVATDHGYELEPAGGLEALEP</sequence>
<name>M0LN21_9EURY</name>
<dbReference type="InterPro" id="IPR017200">
    <property type="entry name" value="PqqE-like"/>
</dbReference>
<keyword evidence="4" id="KW-0479">Metal-binding</keyword>
<accession>M0LN21</accession>
<feature type="region of interest" description="Disordered" evidence="7">
    <location>
        <begin position="1"/>
        <end position="28"/>
    </location>
</feature>
<keyword evidence="3" id="KW-0949">S-adenosyl-L-methionine</keyword>
<comment type="caution">
    <text evidence="9">The sequence shown here is derived from an EMBL/GenBank/DDBJ whole genome shotgun (WGS) entry which is preliminary data.</text>
</comment>